<dbReference type="Pfam" id="PF12363">
    <property type="entry name" value="Phage_TAC_12"/>
    <property type="match status" value="1"/>
</dbReference>
<evidence type="ECO:0000313" key="2">
    <source>
        <dbReference type="EMBL" id="DAG05035.1"/>
    </source>
</evidence>
<feature type="coiled-coil region" evidence="1">
    <location>
        <begin position="107"/>
        <end position="134"/>
    </location>
</feature>
<keyword evidence="1" id="KW-0175">Coiled coil</keyword>
<accession>A0A8S5VEJ8</accession>
<sequence>MMELTINEQIYGFNFGVGFLKEINKKVTMPDESIPKKMKEVGLKYYVAEMLDGDVLALIEILKTANVGTEPRVTEKMLSDYIDDESTDLDGLFEEVQDFLSKANATKKDFRKIQKAYEEQMEAEEEQKMAAKAMRDAMLPKEQTS</sequence>
<organism evidence="2">
    <name type="scientific">Siphoviridae sp. ctuy39</name>
    <dbReference type="NCBI Taxonomy" id="2825719"/>
    <lineage>
        <taxon>Viruses</taxon>
        <taxon>Duplodnaviria</taxon>
        <taxon>Heunggongvirae</taxon>
        <taxon>Uroviricota</taxon>
        <taxon>Caudoviricetes</taxon>
    </lineage>
</organism>
<reference evidence="2" key="1">
    <citation type="journal article" date="2021" name="Proc. Natl. Acad. Sci. U.S.A.">
        <title>A Catalog of Tens of Thousands of Viruses from Human Metagenomes Reveals Hidden Associations with Chronic Diseases.</title>
        <authorList>
            <person name="Tisza M.J."/>
            <person name="Buck C.B."/>
        </authorList>
    </citation>
    <scope>NUCLEOTIDE SEQUENCE</scope>
    <source>
        <strain evidence="2">Ctuy39</strain>
    </source>
</reference>
<dbReference type="InterPro" id="IPR024410">
    <property type="entry name" value="Phage_TAC_12"/>
</dbReference>
<name>A0A8S5VEJ8_9CAUD</name>
<dbReference type="EMBL" id="BK016249">
    <property type="protein sequence ID" value="DAG05035.1"/>
    <property type="molecule type" value="Genomic_DNA"/>
</dbReference>
<evidence type="ECO:0000256" key="1">
    <source>
        <dbReference type="SAM" id="Coils"/>
    </source>
</evidence>
<proteinExistence type="predicted"/>
<protein>
    <submittedName>
        <fullName evidence="2">Tail assembly chaperone</fullName>
    </submittedName>
</protein>